<keyword evidence="1" id="KW-0547">Nucleotide-binding</keyword>
<keyword evidence="4" id="KW-0067">ATP-binding</keyword>
<accession>A0A235B9C4</accession>
<evidence type="ECO:0000256" key="1">
    <source>
        <dbReference type="ARBA" id="ARBA00022741"/>
    </source>
</evidence>
<dbReference type="SUPFAM" id="SSF52540">
    <property type="entry name" value="P-loop containing nucleoside triphosphate hydrolases"/>
    <property type="match status" value="1"/>
</dbReference>
<protein>
    <recommendedName>
        <fullName evidence="7">DNA 3'-5' helicase</fullName>
        <ecNumber evidence="7">5.6.2.4</ecNumber>
    </recommendedName>
</protein>
<evidence type="ECO:0000256" key="9">
    <source>
        <dbReference type="SAM" id="Coils"/>
    </source>
</evidence>
<dbReference type="AlphaFoldDB" id="A0A235B9C4"/>
<dbReference type="EC" id="5.6.2.4" evidence="7"/>
<feature type="domain" description="UvrD-like helicase C-terminal" evidence="11">
    <location>
        <begin position="271"/>
        <end position="370"/>
    </location>
</feature>
<dbReference type="GO" id="GO:0016887">
    <property type="term" value="F:ATP hydrolysis activity"/>
    <property type="evidence" value="ECO:0007669"/>
    <property type="project" value="RHEA"/>
</dbReference>
<dbReference type="EMBL" id="NOWF01000003">
    <property type="protein sequence ID" value="OYD08487.1"/>
    <property type="molecule type" value="Genomic_DNA"/>
</dbReference>
<dbReference type="InterPro" id="IPR000212">
    <property type="entry name" value="DNA_helicase_UvrD/REP"/>
</dbReference>
<evidence type="ECO:0000256" key="5">
    <source>
        <dbReference type="ARBA" id="ARBA00023235"/>
    </source>
</evidence>
<sequence>MRISRMKGSLRYKQAIDTYVDRVVESLIPEKDLKLSKYVICSHEEIAHWLIVDYKYLPVYQRLEKIRQLLTKEIKRRSKEILKEAASFYEDRIERALTQIRDPEKRRETVVRLMDKKEKTLKRIEQDSKVRVKQYMAQFEKQDVFAHYRAFVNQPDHLASFFDSKEDVDLLCKETGGYLDRKRLEIEDTAALLQLKHRLFGFPKQQSIKHVVIDEAQDFSPFQIAALSEALHNPLFTILGDVAQGIHSYRGTNDWKEILEALPAPEAQILTLKKSYRTTVEIMNAANQVIRQLDQAGITEAEPVVRHGDIPRLYEFEKKQDLIQPLLEEIRVGKNKGYQSIAIIGRSLRECKSIHQLLTKETHLKVQLFNGNDSFEDADLLIVPSYIAKGLEF</sequence>
<comment type="caution">
    <text evidence="12">The sequence shown here is derived from an EMBL/GenBank/DDBJ whole genome shotgun (WGS) entry which is preliminary data.</text>
</comment>
<dbReference type="InterPro" id="IPR014016">
    <property type="entry name" value="UvrD-like_ATP-bd"/>
</dbReference>
<dbReference type="PANTHER" id="PTHR11070:SF17">
    <property type="entry name" value="DNA HELICASE IV"/>
    <property type="match status" value="1"/>
</dbReference>
<evidence type="ECO:0000256" key="6">
    <source>
        <dbReference type="ARBA" id="ARBA00034617"/>
    </source>
</evidence>
<evidence type="ECO:0000313" key="12">
    <source>
        <dbReference type="EMBL" id="OYD08487.1"/>
    </source>
</evidence>
<name>A0A235B9C4_9BACL</name>
<keyword evidence="3" id="KW-0347">Helicase</keyword>
<dbReference type="Pfam" id="PF00580">
    <property type="entry name" value="UvrD-helicase"/>
    <property type="match status" value="1"/>
</dbReference>
<dbReference type="GO" id="GO:0000725">
    <property type="term" value="P:recombinational repair"/>
    <property type="evidence" value="ECO:0007669"/>
    <property type="project" value="TreeGrafter"/>
</dbReference>
<dbReference type="InterPro" id="IPR027417">
    <property type="entry name" value="P-loop_NTPase"/>
</dbReference>
<dbReference type="GO" id="GO:0005524">
    <property type="term" value="F:ATP binding"/>
    <property type="evidence" value="ECO:0007669"/>
    <property type="project" value="UniProtKB-KW"/>
</dbReference>
<evidence type="ECO:0000256" key="8">
    <source>
        <dbReference type="ARBA" id="ARBA00048988"/>
    </source>
</evidence>
<dbReference type="GO" id="GO:0043138">
    <property type="term" value="F:3'-5' DNA helicase activity"/>
    <property type="evidence" value="ECO:0007669"/>
    <property type="project" value="UniProtKB-EC"/>
</dbReference>
<gene>
    <name evidence="12" type="ORF">CHM34_06570</name>
</gene>
<dbReference type="Proteomes" id="UP000215459">
    <property type="component" value="Unassembled WGS sequence"/>
</dbReference>
<dbReference type="PANTHER" id="PTHR11070">
    <property type="entry name" value="UVRD / RECB / PCRA DNA HELICASE FAMILY MEMBER"/>
    <property type="match status" value="1"/>
</dbReference>
<proteinExistence type="predicted"/>
<feature type="domain" description="UvrD-like helicase ATP-binding" evidence="10">
    <location>
        <begin position="98"/>
        <end position="253"/>
    </location>
</feature>
<dbReference type="Pfam" id="PF13361">
    <property type="entry name" value="UvrD_C"/>
    <property type="match status" value="1"/>
</dbReference>
<evidence type="ECO:0000256" key="7">
    <source>
        <dbReference type="ARBA" id="ARBA00034808"/>
    </source>
</evidence>
<comment type="catalytic activity">
    <reaction evidence="6">
        <text>Couples ATP hydrolysis with the unwinding of duplex DNA by translocating in the 3'-5' direction.</text>
        <dbReference type="EC" id="5.6.2.4"/>
    </reaction>
</comment>
<dbReference type="GO" id="GO:0003677">
    <property type="term" value="F:DNA binding"/>
    <property type="evidence" value="ECO:0007669"/>
    <property type="project" value="InterPro"/>
</dbReference>
<evidence type="ECO:0000259" key="11">
    <source>
        <dbReference type="Pfam" id="PF13361"/>
    </source>
</evidence>
<dbReference type="Gene3D" id="3.40.50.300">
    <property type="entry name" value="P-loop containing nucleotide triphosphate hydrolases"/>
    <property type="match status" value="2"/>
</dbReference>
<evidence type="ECO:0000313" key="13">
    <source>
        <dbReference type="Proteomes" id="UP000215459"/>
    </source>
</evidence>
<keyword evidence="2" id="KW-0378">Hydrolase</keyword>
<keyword evidence="5" id="KW-0413">Isomerase</keyword>
<keyword evidence="9" id="KW-0175">Coiled coil</keyword>
<reference evidence="12 13" key="1">
    <citation type="submission" date="2017-07" db="EMBL/GenBank/DDBJ databases">
        <title>The genome sequence of Paludifilum halophilum highlights mechanisms for microbial adaptation to high salt environemnts.</title>
        <authorList>
            <person name="Belbahri L."/>
        </authorList>
    </citation>
    <scope>NUCLEOTIDE SEQUENCE [LARGE SCALE GENOMIC DNA]</scope>
    <source>
        <strain evidence="12 13">DSM 102817</strain>
    </source>
</reference>
<evidence type="ECO:0000256" key="4">
    <source>
        <dbReference type="ARBA" id="ARBA00022840"/>
    </source>
</evidence>
<evidence type="ECO:0000256" key="2">
    <source>
        <dbReference type="ARBA" id="ARBA00022801"/>
    </source>
</evidence>
<organism evidence="12 13">
    <name type="scientific">Paludifilum halophilum</name>
    <dbReference type="NCBI Taxonomy" id="1642702"/>
    <lineage>
        <taxon>Bacteria</taxon>
        <taxon>Bacillati</taxon>
        <taxon>Bacillota</taxon>
        <taxon>Bacilli</taxon>
        <taxon>Bacillales</taxon>
        <taxon>Thermoactinomycetaceae</taxon>
        <taxon>Paludifilum</taxon>
    </lineage>
</organism>
<dbReference type="InterPro" id="IPR014017">
    <property type="entry name" value="DNA_helicase_UvrD-like_C"/>
</dbReference>
<evidence type="ECO:0000259" key="10">
    <source>
        <dbReference type="Pfam" id="PF00580"/>
    </source>
</evidence>
<comment type="catalytic activity">
    <reaction evidence="8">
        <text>ATP + H2O = ADP + phosphate + H(+)</text>
        <dbReference type="Rhea" id="RHEA:13065"/>
        <dbReference type="ChEBI" id="CHEBI:15377"/>
        <dbReference type="ChEBI" id="CHEBI:15378"/>
        <dbReference type="ChEBI" id="CHEBI:30616"/>
        <dbReference type="ChEBI" id="CHEBI:43474"/>
        <dbReference type="ChEBI" id="CHEBI:456216"/>
        <dbReference type="EC" id="5.6.2.4"/>
    </reaction>
</comment>
<dbReference type="GO" id="GO:0005829">
    <property type="term" value="C:cytosol"/>
    <property type="evidence" value="ECO:0007669"/>
    <property type="project" value="TreeGrafter"/>
</dbReference>
<feature type="coiled-coil region" evidence="9">
    <location>
        <begin position="60"/>
        <end position="127"/>
    </location>
</feature>
<keyword evidence="13" id="KW-1185">Reference proteome</keyword>
<dbReference type="RefSeq" id="WP_094263792.1">
    <property type="nucleotide sequence ID" value="NZ_NOWF01000003.1"/>
</dbReference>
<evidence type="ECO:0000256" key="3">
    <source>
        <dbReference type="ARBA" id="ARBA00022806"/>
    </source>
</evidence>